<dbReference type="PROSITE" id="PS51257">
    <property type="entry name" value="PROKAR_LIPOPROTEIN"/>
    <property type="match status" value="1"/>
</dbReference>
<dbReference type="OrthoDB" id="417877at2759"/>
<dbReference type="SUPFAM" id="SSF51905">
    <property type="entry name" value="FAD/NAD(P)-binding domain"/>
    <property type="match status" value="1"/>
</dbReference>
<evidence type="ECO:0000313" key="2">
    <source>
        <dbReference type="EMBL" id="GMH78534.1"/>
    </source>
</evidence>
<evidence type="ECO:0000256" key="1">
    <source>
        <dbReference type="SAM" id="SignalP"/>
    </source>
</evidence>
<reference evidence="3" key="1">
    <citation type="journal article" date="2023" name="Commun. Biol.">
        <title>Genome analysis of Parmales, the sister group of diatoms, reveals the evolutionary specialization of diatoms from phago-mixotrophs to photoautotrophs.</title>
        <authorList>
            <person name="Ban H."/>
            <person name="Sato S."/>
            <person name="Yoshikawa S."/>
            <person name="Yamada K."/>
            <person name="Nakamura Y."/>
            <person name="Ichinomiya M."/>
            <person name="Sato N."/>
            <person name="Blanc-Mathieu R."/>
            <person name="Endo H."/>
            <person name="Kuwata A."/>
            <person name="Ogata H."/>
        </authorList>
    </citation>
    <scope>NUCLEOTIDE SEQUENCE [LARGE SCALE GENOMIC DNA]</scope>
    <source>
        <strain evidence="3">NIES 3701</strain>
    </source>
</reference>
<dbReference type="PANTHER" id="PTHR16128:SF5">
    <property type="entry name" value="FAD_NAD(P)-BINDING OXIDOREDUCTASE FAMILY PROTEIN"/>
    <property type="match status" value="1"/>
</dbReference>
<dbReference type="InterPro" id="IPR036188">
    <property type="entry name" value="FAD/NAD-bd_sf"/>
</dbReference>
<dbReference type="PANTHER" id="PTHR16128">
    <property type="entry name" value="FAD/NAD(P)-BINDING OXIDOREDUCTASE FAMILY PROTEIN"/>
    <property type="match status" value="1"/>
</dbReference>
<dbReference type="Gene3D" id="3.50.50.60">
    <property type="entry name" value="FAD/NAD(P)-binding domain"/>
    <property type="match status" value="1"/>
</dbReference>
<keyword evidence="3" id="KW-1185">Reference proteome</keyword>
<name>A0A9W7B227_9STRA</name>
<dbReference type="Gene3D" id="3.90.660.10">
    <property type="match status" value="1"/>
</dbReference>
<sequence>MNWLSARITFFIIVFTIAILSSCANSMQSVAIIGGGISGLSCAQFLRTSSKYVPTVFDTGRLRPGGRCSARLPTDATADTKDGILSSCVVDHATQVIRVPEGFTEFRAQVNEWVGGEVLAQFPPNSLSTLTANSNSNSKTHQPIEAEAYYGVGGMNALPASLSSGLNVVQDCWVSPSNGVKFNKRDGKWTVKAKGENLGTFDKLIIAHNGKCADRLMSKTPSKKLHKLLRVNFADRVSKEGGKRMTLKSIYSLTFVVGKGSELSEKFNGVACYIKGDKNLKFLSSNTRKHGREDDEKEVWTVLSSAQFGKKFKGPQENLPEDLARNVTSLLMGSLEEVFGLERKLEVEEQKLQLWGAGVPLNTWSGEGFLYDAENNVGCVGDWLVEPSVAGAWESGRRLAAFLEVGTEGNVGIDDGQGEWKFNEGANDNGIGDV</sequence>
<protein>
    <submittedName>
        <fullName evidence="2">Uncharacterized protein</fullName>
    </submittedName>
</protein>
<dbReference type="EMBL" id="BRXY01000223">
    <property type="protein sequence ID" value="GMH78534.1"/>
    <property type="molecule type" value="Genomic_DNA"/>
</dbReference>
<accession>A0A9W7B227</accession>
<evidence type="ECO:0000313" key="3">
    <source>
        <dbReference type="Proteomes" id="UP001165085"/>
    </source>
</evidence>
<gene>
    <name evidence="2" type="ORF">TrST_g6512</name>
</gene>
<proteinExistence type="predicted"/>
<dbReference type="Proteomes" id="UP001165085">
    <property type="component" value="Unassembled WGS sequence"/>
</dbReference>
<feature type="signal peptide" evidence="1">
    <location>
        <begin position="1"/>
        <end position="24"/>
    </location>
</feature>
<dbReference type="AlphaFoldDB" id="A0A9W7B227"/>
<organism evidence="2 3">
    <name type="scientific">Triparma strigata</name>
    <dbReference type="NCBI Taxonomy" id="1606541"/>
    <lineage>
        <taxon>Eukaryota</taxon>
        <taxon>Sar</taxon>
        <taxon>Stramenopiles</taxon>
        <taxon>Ochrophyta</taxon>
        <taxon>Bolidophyceae</taxon>
        <taxon>Parmales</taxon>
        <taxon>Triparmaceae</taxon>
        <taxon>Triparma</taxon>
    </lineage>
</organism>
<feature type="chain" id="PRO_5040736593" evidence="1">
    <location>
        <begin position="25"/>
        <end position="434"/>
    </location>
</feature>
<comment type="caution">
    <text evidence="2">The sequence shown here is derived from an EMBL/GenBank/DDBJ whole genome shotgun (WGS) entry which is preliminary data.</text>
</comment>
<keyword evidence="1" id="KW-0732">Signal</keyword>
<dbReference type="Pfam" id="PF13450">
    <property type="entry name" value="NAD_binding_8"/>
    <property type="match status" value="1"/>
</dbReference>